<name>A0ABW6AMZ0_9BACT</name>
<evidence type="ECO:0000256" key="1">
    <source>
        <dbReference type="SAM" id="SignalP"/>
    </source>
</evidence>
<gene>
    <name evidence="2" type="ORF">ACFS25_19075</name>
</gene>
<comment type="caution">
    <text evidence="2">The sequence shown here is derived from an EMBL/GenBank/DDBJ whole genome shotgun (WGS) entry which is preliminary data.</text>
</comment>
<feature type="chain" id="PRO_5046323272" evidence="1">
    <location>
        <begin position="19"/>
        <end position="136"/>
    </location>
</feature>
<dbReference type="Proteomes" id="UP001597512">
    <property type="component" value="Unassembled WGS sequence"/>
</dbReference>
<protein>
    <submittedName>
        <fullName evidence="2">Uncharacterized protein</fullName>
    </submittedName>
</protein>
<feature type="signal peptide" evidence="1">
    <location>
        <begin position="1"/>
        <end position="18"/>
    </location>
</feature>
<evidence type="ECO:0000313" key="2">
    <source>
        <dbReference type="EMBL" id="MFD2935892.1"/>
    </source>
</evidence>
<dbReference type="RefSeq" id="WP_381504177.1">
    <property type="nucleotide sequence ID" value="NZ_JBHUOM010000019.1"/>
</dbReference>
<keyword evidence="1" id="KW-0732">Signal</keyword>
<evidence type="ECO:0000313" key="3">
    <source>
        <dbReference type="Proteomes" id="UP001597512"/>
    </source>
</evidence>
<proteinExistence type="predicted"/>
<sequence>MKKVNGLILALICTLFSAASFGQKVFTDCSAAFLNSKIVVDSYTDQGKCLLSSRATGELTVCTVNLSPTESKAVDKIAFKIAIRDKDTKTVLLYSNENFKQVAIERVLAKCKKGDHIMLLTLDNKYAMPHNEILVQ</sequence>
<keyword evidence="3" id="KW-1185">Reference proteome</keyword>
<organism evidence="2 3">
    <name type="scientific">Spirosoma flavum</name>
    <dbReference type="NCBI Taxonomy" id="2048557"/>
    <lineage>
        <taxon>Bacteria</taxon>
        <taxon>Pseudomonadati</taxon>
        <taxon>Bacteroidota</taxon>
        <taxon>Cytophagia</taxon>
        <taxon>Cytophagales</taxon>
        <taxon>Cytophagaceae</taxon>
        <taxon>Spirosoma</taxon>
    </lineage>
</organism>
<reference evidence="3" key="1">
    <citation type="journal article" date="2019" name="Int. J. Syst. Evol. Microbiol.">
        <title>The Global Catalogue of Microorganisms (GCM) 10K type strain sequencing project: providing services to taxonomists for standard genome sequencing and annotation.</title>
        <authorList>
            <consortium name="The Broad Institute Genomics Platform"/>
            <consortium name="The Broad Institute Genome Sequencing Center for Infectious Disease"/>
            <person name="Wu L."/>
            <person name="Ma J."/>
        </authorList>
    </citation>
    <scope>NUCLEOTIDE SEQUENCE [LARGE SCALE GENOMIC DNA]</scope>
    <source>
        <strain evidence="3">KCTC 52490</strain>
    </source>
</reference>
<accession>A0ABW6AMZ0</accession>
<dbReference type="EMBL" id="JBHUOM010000019">
    <property type="protein sequence ID" value="MFD2935892.1"/>
    <property type="molecule type" value="Genomic_DNA"/>
</dbReference>